<accession>A0AAU7DLR2</accession>
<evidence type="ECO:0000256" key="1">
    <source>
        <dbReference type="ARBA" id="ARBA00022737"/>
    </source>
</evidence>
<dbReference type="RefSeq" id="WP_348263436.1">
    <property type="nucleotide sequence ID" value="NZ_CP121196.1"/>
</dbReference>
<reference evidence="4" key="1">
    <citation type="submission" date="2023-03" db="EMBL/GenBank/DDBJ databases">
        <title>Edaphobacter sp.</title>
        <authorList>
            <person name="Huber K.J."/>
            <person name="Papendorf J."/>
            <person name="Pilke C."/>
            <person name="Bunk B."/>
            <person name="Sproeer C."/>
            <person name="Pester M."/>
        </authorList>
    </citation>
    <scope>NUCLEOTIDE SEQUENCE</scope>
    <source>
        <strain evidence="4">DSM 110680</strain>
    </source>
</reference>
<dbReference type="InterPro" id="IPR019734">
    <property type="entry name" value="TPR_rpt"/>
</dbReference>
<evidence type="ECO:0000313" key="4">
    <source>
        <dbReference type="EMBL" id="XBH18213.1"/>
    </source>
</evidence>
<dbReference type="PROSITE" id="PS50005">
    <property type="entry name" value="TPR"/>
    <property type="match status" value="2"/>
</dbReference>
<dbReference type="Pfam" id="PF13432">
    <property type="entry name" value="TPR_16"/>
    <property type="match status" value="1"/>
</dbReference>
<sequence length="609" mass="66673">MPSLFGNAQILSSQTQDQVQQHFLAAQQAQQQNRLDDAVNEYLAVLKLAPGLPEAWVNLGLVYYAQSKFDDSVRALSRAGKLRPGMRGVSLWLGIDEVRLNHPAQAVPLLREAVRQNPQEKQAESWLGTALWNAGQLDAALLQLRKAAALFSDDPDLLFALGEAYGKAAKQQSEQLLEDSAGTAISDRIYASTYAVDHDWTKAEGHLRRAIQRDPKSVDAHLDLAEVFLDQAQLPAALEQLQQAGTLSSRSATVLAKRGEVRILSGQLLEGLSNIELAIKVNESEALDAIGLPVEGRISAGEANADLVALCSAQEQKLEATQPSSVARDVALAGLYALSGDDAAAARAYKRLAPAPQKAKPNEGAFAQAIDAMHQHRYDTAEADLLRWLAIHPNDLSARYELVVVRRQVAIAQIARLVAVAPDSYHVHQLMGQLYVDREEDEKALAEYRDVEAADPNLPDVHFWLGHLYWKHGDADHAFAELTRQLELDPGHPEANGELGAVLIAKDRTAEAIPHLELAIRSKPDLWPAYQQLGQAYATQKNYAQAEEILKRDLAHDRDGGVHYQLAQVLRAEGKTDEAAKLFAQVRAIKTERSAAVSTDDHADHGAKQ</sequence>
<dbReference type="PANTHER" id="PTHR44227">
    <property type="match status" value="1"/>
</dbReference>
<dbReference type="PANTHER" id="PTHR44227:SF3">
    <property type="entry name" value="PROTEIN O-MANNOSYL-TRANSFERASE TMTC4"/>
    <property type="match status" value="1"/>
</dbReference>
<dbReference type="Gene3D" id="1.25.40.10">
    <property type="entry name" value="Tetratricopeptide repeat domain"/>
    <property type="match status" value="3"/>
</dbReference>
<feature type="repeat" description="TPR" evidence="3">
    <location>
        <begin position="53"/>
        <end position="86"/>
    </location>
</feature>
<dbReference type="SMART" id="SM00028">
    <property type="entry name" value="TPR"/>
    <property type="match status" value="11"/>
</dbReference>
<dbReference type="EMBL" id="CP121196">
    <property type="protein sequence ID" value="XBH18213.1"/>
    <property type="molecule type" value="Genomic_DNA"/>
</dbReference>
<proteinExistence type="predicted"/>
<organism evidence="4">
    <name type="scientific">Telmatobacter sp. DSM 110680</name>
    <dbReference type="NCBI Taxonomy" id="3036704"/>
    <lineage>
        <taxon>Bacteria</taxon>
        <taxon>Pseudomonadati</taxon>
        <taxon>Acidobacteriota</taxon>
        <taxon>Terriglobia</taxon>
        <taxon>Terriglobales</taxon>
        <taxon>Acidobacteriaceae</taxon>
        <taxon>Telmatobacter</taxon>
    </lineage>
</organism>
<keyword evidence="2 3" id="KW-0802">TPR repeat</keyword>
<dbReference type="GO" id="GO:0030968">
    <property type="term" value="P:endoplasmic reticulum unfolded protein response"/>
    <property type="evidence" value="ECO:0007669"/>
    <property type="project" value="TreeGrafter"/>
</dbReference>
<dbReference type="InterPro" id="IPR052346">
    <property type="entry name" value="O-mannosyl-transferase_TMTC"/>
</dbReference>
<dbReference type="GO" id="GO:0035269">
    <property type="term" value="P:protein O-linked glycosylation via mannose"/>
    <property type="evidence" value="ECO:0007669"/>
    <property type="project" value="TreeGrafter"/>
</dbReference>
<dbReference type="Pfam" id="PF14559">
    <property type="entry name" value="TPR_19"/>
    <property type="match status" value="2"/>
</dbReference>
<keyword evidence="1" id="KW-0677">Repeat</keyword>
<dbReference type="InterPro" id="IPR011990">
    <property type="entry name" value="TPR-like_helical_dom_sf"/>
</dbReference>
<evidence type="ECO:0000256" key="3">
    <source>
        <dbReference type="PROSITE-ProRule" id="PRU00339"/>
    </source>
</evidence>
<dbReference type="Pfam" id="PF13414">
    <property type="entry name" value="TPR_11"/>
    <property type="match status" value="2"/>
</dbReference>
<evidence type="ECO:0000256" key="2">
    <source>
        <dbReference type="ARBA" id="ARBA00022803"/>
    </source>
</evidence>
<protein>
    <submittedName>
        <fullName evidence="4">Tetratricopeptide repeat protein</fullName>
    </submittedName>
</protein>
<name>A0AAU7DLR2_9BACT</name>
<gene>
    <name evidence="4" type="ORF">P8935_02510</name>
</gene>
<dbReference type="AlphaFoldDB" id="A0AAU7DLR2"/>
<dbReference type="SUPFAM" id="SSF48452">
    <property type="entry name" value="TPR-like"/>
    <property type="match status" value="2"/>
</dbReference>
<dbReference type="GO" id="GO:0000030">
    <property type="term" value="F:mannosyltransferase activity"/>
    <property type="evidence" value="ECO:0007669"/>
    <property type="project" value="TreeGrafter"/>
</dbReference>
<feature type="repeat" description="TPR" evidence="3">
    <location>
        <begin position="459"/>
        <end position="492"/>
    </location>
</feature>